<keyword evidence="2" id="KW-0732">Signal</keyword>
<dbReference type="GeneID" id="106672080"/>
<dbReference type="SMART" id="SM00020">
    <property type="entry name" value="Tryp_SPc"/>
    <property type="match status" value="1"/>
</dbReference>
<dbReference type="PANTHER" id="PTHR24253">
    <property type="entry name" value="TRANSMEMBRANE PROTEASE SERINE"/>
    <property type="match status" value="1"/>
</dbReference>
<dbReference type="AlphaFoldDB" id="A0A8I6TLT2"/>
<name>A0A8I6TLT2_CIMLE</name>
<feature type="signal peptide" evidence="2">
    <location>
        <begin position="1"/>
        <end position="22"/>
    </location>
</feature>
<evidence type="ECO:0000313" key="5">
    <source>
        <dbReference type="Proteomes" id="UP000494040"/>
    </source>
</evidence>
<dbReference type="PRINTS" id="PR00722">
    <property type="entry name" value="CHYMOTRYPSIN"/>
</dbReference>
<dbReference type="GO" id="GO:0004252">
    <property type="term" value="F:serine-type endopeptidase activity"/>
    <property type="evidence" value="ECO:0007669"/>
    <property type="project" value="InterPro"/>
</dbReference>
<reference evidence="4" key="1">
    <citation type="submission" date="2022-01" db="UniProtKB">
        <authorList>
            <consortium name="EnsemblMetazoa"/>
        </authorList>
    </citation>
    <scope>IDENTIFICATION</scope>
</reference>
<dbReference type="OrthoDB" id="8189841at2759"/>
<proteinExistence type="predicted"/>
<evidence type="ECO:0000256" key="1">
    <source>
        <dbReference type="ARBA" id="ARBA00023157"/>
    </source>
</evidence>
<accession>A0A8I6TLT2</accession>
<dbReference type="SUPFAM" id="SSF50494">
    <property type="entry name" value="Trypsin-like serine proteases"/>
    <property type="match status" value="1"/>
</dbReference>
<dbReference type="GO" id="GO:0006508">
    <property type="term" value="P:proteolysis"/>
    <property type="evidence" value="ECO:0007669"/>
    <property type="project" value="InterPro"/>
</dbReference>
<dbReference type="InterPro" id="IPR001254">
    <property type="entry name" value="Trypsin_dom"/>
</dbReference>
<evidence type="ECO:0000259" key="3">
    <source>
        <dbReference type="PROSITE" id="PS50240"/>
    </source>
</evidence>
<feature type="chain" id="PRO_5035164648" description="Peptidase S1 domain-containing protein" evidence="2">
    <location>
        <begin position="23"/>
        <end position="347"/>
    </location>
</feature>
<sequence length="347" mass="39420">MLSALLKEHCLLFVLTLLTCRAEDGKIVGGYFADQSEFSFVVSVQEKSRFNSSVIYSHRCGGTLVNPWFVFTAAHCVSWRSLKNGVLHPRLAADFVVLTGTRDIKVLEPGARFRPVDEIILNEGFREHSTLTGFWLGDMALLKLIFEVEDYSFTRSVVFPREERTESQLNELKSDKYRLCLHPGWWTGRSGVTSSPSFLKFLWMKVLPDDQCDRMFCKAYPDSCGVYNATKLEVICALSEYQSWSPCFAGSGTPLVCDGRFFGMHVSSRYSCGMADVPENYISVLTVRRFFRALNSYRLLNRGEQRRTSFILFSVVMLTSIKNSKEYLELTDSKDPTLAYVSGYSGH</sequence>
<evidence type="ECO:0000256" key="2">
    <source>
        <dbReference type="SAM" id="SignalP"/>
    </source>
</evidence>
<evidence type="ECO:0000313" key="4">
    <source>
        <dbReference type="EnsemblMetazoa" id="XP_024081004.1"/>
    </source>
</evidence>
<dbReference type="EnsemblMetazoa" id="XM_024225236.1">
    <property type="protein sequence ID" value="XP_024081004.1"/>
    <property type="gene ID" value="LOC106672080"/>
</dbReference>
<organism evidence="4 5">
    <name type="scientific">Cimex lectularius</name>
    <name type="common">Bed bug</name>
    <name type="synonym">Acanthia lectularia</name>
    <dbReference type="NCBI Taxonomy" id="79782"/>
    <lineage>
        <taxon>Eukaryota</taxon>
        <taxon>Metazoa</taxon>
        <taxon>Ecdysozoa</taxon>
        <taxon>Arthropoda</taxon>
        <taxon>Hexapoda</taxon>
        <taxon>Insecta</taxon>
        <taxon>Pterygota</taxon>
        <taxon>Neoptera</taxon>
        <taxon>Paraneoptera</taxon>
        <taxon>Hemiptera</taxon>
        <taxon>Heteroptera</taxon>
        <taxon>Panheteroptera</taxon>
        <taxon>Cimicomorpha</taxon>
        <taxon>Cimicidae</taxon>
        <taxon>Cimex</taxon>
    </lineage>
</organism>
<dbReference type="PANTHER" id="PTHR24253:SF153">
    <property type="entry name" value="SERINE PROTEASE HEPSIN"/>
    <property type="match status" value="1"/>
</dbReference>
<dbReference type="InterPro" id="IPR001314">
    <property type="entry name" value="Peptidase_S1A"/>
</dbReference>
<dbReference type="Proteomes" id="UP000494040">
    <property type="component" value="Unassembled WGS sequence"/>
</dbReference>
<dbReference type="PROSITE" id="PS50240">
    <property type="entry name" value="TRYPSIN_DOM"/>
    <property type="match status" value="1"/>
</dbReference>
<keyword evidence="1" id="KW-1015">Disulfide bond</keyword>
<dbReference type="InterPro" id="IPR009003">
    <property type="entry name" value="Peptidase_S1_PA"/>
</dbReference>
<dbReference type="InterPro" id="IPR043504">
    <property type="entry name" value="Peptidase_S1_PA_chymotrypsin"/>
</dbReference>
<keyword evidence="5" id="KW-1185">Reference proteome</keyword>
<protein>
    <recommendedName>
        <fullName evidence="3">Peptidase S1 domain-containing protein</fullName>
    </recommendedName>
</protein>
<feature type="domain" description="Peptidase S1" evidence="3">
    <location>
        <begin position="27"/>
        <end position="299"/>
    </location>
</feature>
<dbReference type="Gene3D" id="2.40.10.10">
    <property type="entry name" value="Trypsin-like serine proteases"/>
    <property type="match status" value="1"/>
</dbReference>
<dbReference type="KEGG" id="clec:106672080"/>
<dbReference type="Pfam" id="PF00089">
    <property type="entry name" value="Trypsin"/>
    <property type="match status" value="1"/>
</dbReference>
<dbReference type="RefSeq" id="XP_024081004.1">
    <property type="nucleotide sequence ID" value="XM_024225236.1"/>
</dbReference>